<gene>
    <name evidence="2" type="ORF">JRQ81_009188</name>
</gene>
<dbReference type="Pfam" id="PF00090">
    <property type="entry name" value="TSP_1"/>
    <property type="match status" value="1"/>
</dbReference>
<sequence length="452" mass="47581">MAMVNRGWTGRFSLAGFCVTLSIVAAGLVGQATEKVPQRMPRQAPEEDGAGSRTPGLWASWGPWSACSQPCGLGVSERTRVCQSPHPRSPWTRRAEFGPLQSVHPAPFPYQEDRGSSPSLAHPGRPSWARPTYPLHTERNAGLALSFHGGSSAHPPVPYGGSTQRSTRHQGLPAEEPPLAPSQVLGGPHPGRRRDSAPLREGGRPHGRQGFPGRGSPPRAAQGANTVPGRPHGPAPVPPRETLPLFKPLRRGNPNRPRHPSQAESSRQRGGTSLTLEPGGGPRSRVREAIKPGKYGYGKVPFALPLHKETAEGVAPRSKRHPRDGAGQLPSPPPRSPSRKPRPEATGEAPKEPPTSGLDSGAHDKPGQAQLVVGAARTHRPAEEGAEGRLGQRGGPAETLPEARSEDGSLPERSTPPPDPSGGEEAQGRVSGGSPFLGAPPQAPPLRSLSST</sequence>
<name>A0A9Q0X9G1_9SAUR</name>
<feature type="region of interest" description="Disordered" evidence="1">
    <location>
        <begin position="145"/>
        <end position="452"/>
    </location>
</feature>
<evidence type="ECO:0000256" key="1">
    <source>
        <dbReference type="SAM" id="MobiDB-lite"/>
    </source>
</evidence>
<dbReference type="InterPro" id="IPR036383">
    <property type="entry name" value="TSP1_rpt_sf"/>
</dbReference>
<evidence type="ECO:0000313" key="2">
    <source>
        <dbReference type="EMBL" id="KAJ7307199.1"/>
    </source>
</evidence>
<reference evidence="2" key="1">
    <citation type="journal article" date="2023" name="DNA Res.">
        <title>Chromosome-level genome assembly of Phrynocephalus forsythii using third-generation DNA sequencing and Hi-C analysis.</title>
        <authorList>
            <person name="Qi Y."/>
            <person name="Zhao W."/>
            <person name="Zhao Y."/>
            <person name="Niu C."/>
            <person name="Cao S."/>
            <person name="Zhang Y."/>
        </authorList>
    </citation>
    <scope>NUCLEOTIDE SEQUENCE</scope>
    <source>
        <tissue evidence="2">Muscle</tissue>
    </source>
</reference>
<protein>
    <recommendedName>
        <fullName evidence="4">ADAMTS-like protein 4</fullName>
    </recommendedName>
</protein>
<dbReference type="Gene3D" id="2.20.100.10">
    <property type="entry name" value="Thrombospondin type-1 (TSP1) repeat"/>
    <property type="match status" value="1"/>
</dbReference>
<organism evidence="2 3">
    <name type="scientific">Phrynocephalus forsythii</name>
    <dbReference type="NCBI Taxonomy" id="171643"/>
    <lineage>
        <taxon>Eukaryota</taxon>
        <taxon>Metazoa</taxon>
        <taxon>Chordata</taxon>
        <taxon>Craniata</taxon>
        <taxon>Vertebrata</taxon>
        <taxon>Euteleostomi</taxon>
        <taxon>Lepidosauria</taxon>
        <taxon>Squamata</taxon>
        <taxon>Bifurcata</taxon>
        <taxon>Unidentata</taxon>
        <taxon>Episquamata</taxon>
        <taxon>Toxicofera</taxon>
        <taxon>Iguania</taxon>
        <taxon>Acrodonta</taxon>
        <taxon>Agamidae</taxon>
        <taxon>Agaminae</taxon>
        <taxon>Phrynocephalus</taxon>
    </lineage>
</organism>
<feature type="compositionally biased region" description="Pro residues" evidence="1">
    <location>
        <begin position="231"/>
        <end position="241"/>
    </location>
</feature>
<dbReference type="EMBL" id="JAPFRF010000019">
    <property type="protein sequence ID" value="KAJ7307199.1"/>
    <property type="molecule type" value="Genomic_DNA"/>
</dbReference>
<dbReference type="PROSITE" id="PS50092">
    <property type="entry name" value="TSP1"/>
    <property type="match status" value="1"/>
</dbReference>
<dbReference type="Proteomes" id="UP001142489">
    <property type="component" value="Unassembled WGS sequence"/>
</dbReference>
<evidence type="ECO:0000313" key="3">
    <source>
        <dbReference type="Proteomes" id="UP001142489"/>
    </source>
</evidence>
<comment type="caution">
    <text evidence="2">The sequence shown here is derived from an EMBL/GenBank/DDBJ whole genome shotgun (WGS) entry which is preliminary data.</text>
</comment>
<feature type="compositionally biased region" description="Basic and acidic residues" evidence="1">
    <location>
        <begin position="341"/>
        <end position="351"/>
    </location>
</feature>
<feature type="region of interest" description="Disordered" evidence="1">
    <location>
        <begin position="33"/>
        <end position="54"/>
    </location>
</feature>
<dbReference type="InterPro" id="IPR000884">
    <property type="entry name" value="TSP1_rpt"/>
</dbReference>
<dbReference type="AlphaFoldDB" id="A0A9Q0X9G1"/>
<dbReference type="OrthoDB" id="9050414at2759"/>
<feature type="compositionally biased region" description="Basic and acidic residues" evidence="1">
    <location>
        <begin position="193"/>
        <end position="204"/>
    </location>
</feature>
<accession>A0A9Q0X9G1</accession>
<evidence type="ECO:0008006" key="4">
    <source>
        <dbReference type="Google" id="ProtNLM"/>
    </source>
</evidence>
<dbReference type="SUPFAM" id="SSF82895">
    <property type="entry name" value="TSP-1 type 1 repeat"/>
    <property type="match status" value="1"/>
</dbReference>
<feature type="compositionally biased region" description="Polar residues" evidence="1">
    <location>
        <begin position="262"/>
        <end position="275"/>
    </location>
</feature>
<keyword evidence="3" id="KW-1185">Reference proteome</keyword>
<feature type="region of interest" description="Disordered" evidence="1">
    <location>
        <begin position="81"/>
        <end position="133"/>
    </location>
</feature>
<proteinExistence type="predicted"/>